<feature type="region of interest" description="Disordered" evidence="1">
    <location>
        <begin position="255"/>
        <end position="304"/>
    </location>
</feature>
<feature type="compositionally biased region" description="Low complexity" evidence="1">
    <location>
        <begin position="703"/>
        <end position="713"/>
    </location>
</feature>
<dbReference type="AlphaFoldDB" id="A0A4S4KAR9"/>
<keyword evidence="2" id="KW-1133">Transmembrane helix</keyword>
<feature type="compositionally biased region" description="Polar residues" evidence="1">
    <location>
        <begin position="193"/>
        <end position="205"/>
    </location>
</feature>
<feature type="compositionally biased region" description="Basic and acidic residues" evidence="1">
    <location>
        <begin position="71"/>
        <end position="107"/>
    </location>
</feature>
<feature type="compositionally biased region" description="Basic and acidic residues" evidence="1">
    <location>
        <begin position="886"/>
        <end position="897"/>
    </location>
</feature>
<keyword evidence="4" id="KW-1185">Reference proteome</keyword>
<feature type="compositionally biased region" description="Low complexity" evidence="1">
    <location>
        <begin position="752"/>
        <end position="770"/>
    </location>
</feature>
<feature type="compositionally biased region" description="Acidic residues" evidence="1">
    <location>
        <begin position="585"/>
        <end position="618"/>
    </location>
</feature>
<feature type="region of interest" description="Disordered" evidence="1">
    <location>
        <begin position="193"/>
        <end position="229"/>
    </location>
</feature>
<protein>
    <submittedName>
        <fullName evidence="3">Uncharacterized protein</fullName>
    </submittedName>
</protein>
<evidence type="ECO:0000256" key="1">
    <source>
        <dbReference type="SAM" id="MobiDB-lite"/>
    </source>
</evidence>
<feature type="transmembrane region" description="Helical" evidence="2">
    <location>
        <begin position="459"/>
        <end position="480"/>
    </location>
</feature>
<keyword evidence="2" id="KW-0812">Transmembrane</keyword>
<feature type="region of interest" description="Disordered" evidence="1">
    <location>
        <begin position="867"/>
        <end position="914"/>
    </location>
</feature>
<feature type="transmembrane region" description="Helical" evidence="2">
    <location>
        <begin position="487"/>
        <end position="507"/>
    </location>
</feature>
<dbReference type="PANTHER" id="PTHR39466">
    <property type="entry name" value="RGS DOMAIN-CONTAINING PROTEIN"/>
    <property type="match status" value="1"/>
</dbReference>
<dbReference type="Proteomes" id="UP000309038">
    <property type="component" value="Unassembled WGS sequence"/>
</dbReference>
<dbReference type="EMBL" id="SGPJ01000369">
    <property type="protein sequence ID" value="THG94993.1"/>
    <property type="molecule type" value="Genomic_DNA"/>
</dbReference>
<feature type="non-terminal residue" evidence="3">
    <location>
        <position position="914"/>
    </location>
</feature>
<evidence type="ECO:0000256" key="2">
    <source>
        <dbReference type="SAM" id="Phobius"/>
    </source>
</evidence>
<feature type="compositionally biased region" description="Low complexity" evidence="1">
    <location>
        <begin position="818"/>
        <end position="828"/>
    </location>
</feature>
<proteinExistence type="predicted"/>
<accession>A0A4S4KAR9</accession>
<feature type="compositionally biased region" description="Low complexity" evidence="1">
    <location>
        <begin position="565"/>
        <end position="579"/>
    </location>
</feature>
<gene>
    <name evidence="3" type="ORF">EW026_g6578</name>
</gene>
<evidence type="ECO:0000313" key="4">
    <source>
        <dbReference type="Proteomes" id="UP000309038"/>
    </source>
</evidence>
<comment type="caution">
    <text evidence="3">The sequence shown here is derived from an EMBL/GenBank/DDBJ whole genome shotgun (WGS) entry which is preliminary data.</text>
</comment>
<name>A0A4S4KAR9_9APHY</name>
<feature type="compositionally biased region" description="Basic residues" evidence="1">
    <location>
        <begin position="788"/>
        <end position="803"/>
    </location>
</feature>
<evidence type="ECO:0000313" key="3">
    <source>
        <dbReference type="EMBL" id="THG94993.1"/>
    </source>
</evidence>
<organism evidence="3 4">
    <name type="scientific">Hermanssonia centrifuga</name>
    <dbReference type="NCBI Taxonomy" id="98765"/>
    <lineage>
        <taxon>Eukaryota</taxon>
        <taxon>Fungi</taxon>
        <taxon>Dikarya</taxon>
        <taxon>Basidiomycota</taxon>
        <taxon>Agaricomycotina</taxon>
        <taxon>Agaricomycetes</taxon>
        <taxon>Polyporales</taxon>
        <taxon>Meruliaceae</taxon>
        <taxon>Hermanssonia</taxon>
    </lineage>
</organism>
<sequence>MLSVPSTLNPSRKLSLASASAHTPLPSSSAQPHTQPTTVKLSPTRLCDLPRRLLHPPPVPNFGDDQEDDQDGGKRGQSGDDRDRRKGTGTGKGKEAAKAPIESDGHGSRSSRASTRPNPKARRRGCRNWNWGIQPTFDVKLKDILERRHLPPLGLKDFEEWLLFVEGTAENLYFILWLREYTTRYTAWTSTLKTHSQQRVASSANTPPIPISVSHPSHPHSPYSSTSYPPARDIQQLMIAERPFASLGLAASALNSPHASHSSSQSLPPSQGQSQAQQGQSPVHEHPNSPYYVPNPYYHPSSLTVDVDDTDAAAQRQRREYRTPAPQPPPNPALALFYLRAKETFLTPNGAYELGVPSDVLSVFHAPVSGSAGGVDARGKGGKEVAGVGAVGMYGYKHPWATALSLHAGAGGKLPLPPDPAVFAELAEIVEGRLKESLNRLVLATYNNVGMPRAYCGGAGGFVIGLIGSAPPLASSFALGGPRWYRILALPGMWLGMTIFISAFYGLRIVTPDVVGVSSGGATDDDMASKDAAAAADVGLGWGEGGSAAEGAADDAPAQVQVVRRQPTGTSSGVQSGSGILAYGDGDEDEDEESDEEDDDDEYEDDDDDEDDEDDDGPGIEISDAFYDEHPSPEGPATAPADWFHSSLLSQHPPPPIREPTANPLWPDYQQNDEEEEHATAAFIGPFLYSDDGGVDGAGGLGAAAEGRGAGADVENARDPTKDAAACQPVREFDFDGLPPRRPPRPPASGSAAAAATKQQQQQQQQQQQASLPGKSGVDGGAAESGKRGGRGRKPKPKSKLPPRSKEDVVVRGRHRTPSPSSSSISGSVKAKRWYSWWWWQFVERVQSACSPENAVDALAHQEAKRQKLREKSLTAASLSSAPQGAKDKERAKDKGKSGGPPQQQAQASSAGAP</sequence>
<reference evidence="3 4" key="1">
    <citation type="submission" date="2019-02" db="EMBL/GenBank/DDBJ databases">
        <title>Genome sequencing of the rare red list fungi Phlebia centrifuga.</title>
        <authorList>
            <person name="Buettner E."/>
            <person name="Kellner H."/>
        </authorList>
    </citation>
    <scope>NUCLEOTIDE SEQUENCE [LARGE SCALE GENOMIC DNA]</scope>
    <source>
        <strain evidence="3 4">DSM 108282</strain>
    </source>
</reference>
<dbReference type="PANTHER" id="PTHR39466:SF1">
    <property type="entry name" value="RGS DOMAIN-CONTAINING PROTEIN"/>
    <property type="match status" value="1"/>
</dbReference>
<feature type="compositionally biased region" description="Polar residues" evidence="1">
    <location>
        <begin position="1"/>
        <end position="41"/>
    </location>
</feature>
<feature type="region of interest" description="Disordered" evidence="1">
    <location>
        <begin position="1"/>
        <end position="127"/>
    </location>
</feature>
<feature type="region of interest" description="Disordered" evidence="1">
    <location>
        <begin position="565"/>
        <end position="830"/>
    </location>
</feature>
<feature type="compositionally biased region" description="Low complexity" evidence="1">
    <location>
        <begin position="211"/>
        <end position="229"/>
    </location>
</feature>
<keyword evidence="2" id="KW-0472">Membrane</keyword>
<feature type="compositionally biased region" description="Low complexity" evidence="1">
    <location>
        <begin position="900"/>
        <end position="914"/>
    </location>
</feature>
<feature type="compositionally biased region" description="Polar residues" evidence="1">
    <location>
        <begin position="108"/>
        <end position="117"/>
    </location>
</feature>